<organism evidence="2 3">
    <name type="scientific">Clonorchis sinensis</name>
    <name type="common">Chinese liver fluke</name>
    <dbReference type="NCBI Taxonomy" id="79923"/>
    <lineage>
        <taxon>Eukaryota</taxon>
        <taxon>Metazoa</taxon>
        <taxon>Spiralia</taxon>
        <taxon>Lophotrochozoa</taxon>
        <taxon>Platyhelminthes</taxon>
        <taxon>Trematoda</taxon>
        <taxon>Digenea</taxon>
        <taxon>Opisthorchiida</taxon>
        <taxon>Opisthorchiata</taxon>
        <taxon>Opisthorchiidae</taxon>
        <taxon>Clonorchis</taxon>
    </lineage>
</organism>
<accession>A0A419PPX6</accession>
<reference evidence="2 3" key="2">
    <citation type="journal article" date="2021" name="Genomics">
        <title>High-quality reference genome for Clonorchis sinensis.</title>
        <authorList>
            <person name="Young N.D."/>
            <person name="Stroehlein A.J."/>
            <person name="Kinkar L."/>
            <person name="Wang T."/>
            <person name="Sohn W.M."/>
            <person name="Chang B.C.H."/>
            <person name="Kaur P."/>
            <person name="Weisz D."/>
            <person name="Dudchenko O."/>
            <person name="Aiden E.L."/>
            <person name="Korhonen P.K."/>
            <person name="Gasser R.B."/>
        </authorList>
    </citation>
    <scope>NUCLEOTIDE SEQUENCE [LARGE SCALE GENOMIC DNA]</scope>
    <source>
        <strain evidence="2">Cs-k2</strain>
    </source>
</reference>
<evidence type="ECO:0000256" key="1">
    <source>
        <dbReference type="SAM" id="MobiDB-lite"/>
    </source>
</evidence>
<feature type="compositionally biased region" description="Basic residues" evidence="1">
    <location>
        <begin position="290"/>
        <end position="301"/>
    </location>
</feature>
<dbReference type="EMBL" id="NIRI02000042">
    <property type="protein sequence ID" value="KAG5451125.1"/>
    <property type="molecule type" value="Genomic_DNA"/>
</dbReference>
<sequence>MTHDYYDYSSDDEVIEFRRRNDEARRVRQKARQQIFDEPQEVDTRQVRQLARDVRARVYDDYSEAAHKSRQQDRKTLEYIDAVLNQTNPSYGTYRKSTTPLPVRPKHRKNRRGSQSDYYIVAETNSSGNEDEYHVHVEPRQPVIQPSETARQRVRRIEARLDGILDYELPSADNFRSMRHSLREINDKMATHKLLLDRRANYEAEDDSRNVTERINQKYRELEERMPCLSVAERSRNRLHGTGFDPALIPGYVTGLSVTNSEQTAELRGRIRTLLCRTRRTAGSEDKHTSLARRRREITVK</sequence>
<feature type="region of interest" description="Disordered" evidence="1">
    <location>
        <begin position="90"/>
        <end position="115"/>
    </location>
</feature>
<dbReference type="OrthoDB" id="6241969at2759"/>
<reference evidence="2 3" key="1">
    <citation type="journal article" date="2018" name="Biotechnol. Adv.">
        <title>Improved genomic resources and new bioinformatic workflow for the carcinogenic parasite Clonorchis sinensis: Biotechnological implications.</title>
        <authorList>
            <person name="Wang D."/>
            <person name="Korhonen P.K."/>
            <person name="Gasser R.B."/>
            <person name="Young N.D."/>
        </authorList>
    </citation>
    <scope>NUCLEOTIDE SEQUENCE [LARGE SCALE GENOMIC DNA]</scope>
    <source>
        <strain evidence="2">Cs-k2</strain>
    </source>
</reference>
<dbReference type="Proteomes" id="UP000286415">
    <property type="component" value="Unassembled WGS sequence"/>
</dbReference>
<proteinExistence type="predicted"/>
<dbReference type="InParanoid" id="A0A419PPX6"/>
<evidence type="ECO:0000313" key="3">
    <source>
        <dbReference type="Proteomes" id="UP000286415"/>
    </source>
</evidence>
<dbReference type="AlphaFoldDB" id="A0A419PPX6"/>
<name>A0A419PPX6_CLOSI</name>
<gene>
    <name evidence="2" type="ORF">CSKR_102712</name>
</gene>
<comment type="caution">
    <text evidence="2">The sequence shown here is derived from an EMBL/GenBank/DDBJ whole genome shotgun (WGS) entry which is preliminary data.</text>
</comment>
<feature type="compositionally biased region" description="Polar residues" evidence="1">
    <location>
        <begin position="90"/>
        <end position="100"/>
    </location>
</feature>
<keyword evidence="3" id="KW-1185">Reference proteome</keyword>
<protein>
    <submittedName>
        <fullName evidence="2">Uncharacterized protein</fullName>
    </submittedName>
</protein>
<evidence type="ECO:0000313" key="2">
    <source>
        <dbReference type="EMBL" id="KAG5451125.1"/>
    </source>
</evidence>
<feature type="region of interest" description="Disordered" evidence="1">
    <location>
        <begin position="282"/>
        <end position="301"/>
    </location>
</feature>